<organism evidence="1 2">
    <name type="scientific">Vogesella indigofera</name>
    <name type="common">Pseudomonas indigofera</name>
    <dbReference type="NCBI Taxonomy" id="45465"/>
    <lineage>
        <taxon>Bacteria</taxon>
        <taxon>Pseudomonadati</taxon>
        <taxon>Pseudomonadota</taxon>
        <taxon>Betaproteobacteria</taxon>
        <taxon>Neisseriales</taxon>
        <taxon>Chromobacteriaceae</taxon>
        <taxon>Vogesella</taxon>
    </lineage>
</organism>
<name>A0A495BJG7_VOGIN</name>
<sequence length="329" mass="37264">MSFFLQRWLGGGGPWGRQEVSQAVERLIDEVDPKVRLLPRSQQQLQRGVRDTLRYASELIEHLPAPLDLSPAGYTTDRRVGLLFASPESLCRVLQGSEALQQYFSHPANPDTAYLLLVMQPQARQRLGSQLLPDGQVQNDVPQQVISFEQHRVVAAYDSLKNLRQLAGMEAFNALCRDLARRVALFDARRQQLEAERQRVLLRLAAGGQTLINADALRGRDDVKDAELPQRLQQLDAELTVMGKQLSLPGKLDYLRQVLRQPQQYIKAGLESTWLDRMGVVTPPDLGGAQLDFGLMKLGEADDSVRERVVFPGSITRRDLQQWRERWPQ</sequence>
<gene>
    <name evidence="1" type="ORF">C8E02_0796</name>
</gene>
<comment type="caution">
    <text evidence="1">The sequence shown here is derived from an EMBL/GenBank/DDBJ whole genome shotgun (WGS) entry which is preliminary data.</text>
</comment>
<accession>A0A495BJG7</accession>
<evidence type="ECO:0000313" key="1">
    <source>
        <dbReference type="EMBL" id="RKQ61031.1"/>
    </source>
</evidence>
<reference evidence="1 2" key="1">
    <citation type="submission" date="2018-10" db="EMBL/GenBank/DDBJ databases">
        <title>Genomic Encyclopedia of Type Strains, Phase IV (KMG-IV): sequencing the most valuable type-strain genomes for metagenomic binning, comparative biology and taxonomic classification.</title>
        <authorList>
            <person name="Goeker M."/>
        </authorList>
    </citation>
    <scope>NUCLEOTIDE SEQUENCE [LARGE SCALE GENOMIC DNA]</scope>
    <source>
        <strain evidence="1 2">DSM 3303</strain>
    </source>
</reference>
<protein>
    <submittedName>
        <fullName evidence="1">Uncharacterized protein</fullName>
    </submittedName>
</protein>
<dbReference type="EMBL" id="RBID01000011">
    <property type="protein sequence ID" value="RKQ61031.1"/>
    <property type="molecule type" value="Genomic_DNA"/>
</dbReference>
<proteinExistence type="predicted"/>
<dbReference type="RefSeq" id="WP_147424427.1">
    <property type="nucleotide sequence ID" value="NZ_RBID01000011.1"/>
</dbReference>
<dbReference type="AlphaFoldDB" id="A0A495BJG7"/>
<evidence type="ECO:0000313" key="2">
    <source>
        <dbReference type="Proteomes" id="UP000279384"/>
    </source>
</evidence>
<dbReference type="Proteomes" id="UP000279384">
    <property type="component" value="Unassembled WGS sequence"/>
</dbReference>